<dbReference type="CDD" id="cd03137">
    <property type="entry name" value="GATase1_AraC_1"/>
    <property type="match status" value="1"/>
</dbReference>
<dbReference type="PANTHER" id="PTHR43130">
    <property type="entry name" value="ARAC-FAMILY TRANSCRIPTIONAL REGULATOR"/>
    <property type="match status" value="1"/>
</dbReference>
<dbReference type="OrthoDB" id="9803764at2"/>
<sequence length="317" mass="34181">MGEQESVTVGVLAMPRLYALDVAIPVHMLGRLPAYRVLVCGDPRDAAPAGIAVTHTLRDAAEADILVVPGYGEPYLPVDDRHREVLRAAHARGARIVGICTGVFALADAGLLAGRTAAVHWHYADLLREAFPDVEVAGNRLLAVDGRILTSAGAAAGIDTCLYLIEADLGTVAADEAAREVVVPSARAAGEAQYSTAAPHSRRDLRATLAWADERLGEPLTVAALAEHGRMSRRTLIRHFTRETGLPPMRWVTLRRITAARRLLESTDRTVEAIAAETGFGSPVNFRTIFRREVGVNPGAYRRLRGPDGERAVEDPR</sequence>
<keyword evidence="3" id="KW-0804">Transcription</keyword>
<evidence type="ECO:0000259" key="4">
    <source>
        <dbReference type="PROSITE" id="PS01124"/>
    </source>
</evidence>
<keyword evidence="2 5" id="KW-0238">DNA-binding</keyword>
<dbReference type="PANTHER" id="PTHR43130:SF3">
    <property type="entry name" value="HTH-TYPE TRANSCRIPTIONAL REGULATOR RV1931C"/>
    <property type="match status" value="1"/>
</dbReference>
<feature type="domain" description="HTH araC/xylS-type" evidence="4">
    <location>
        <begin position="206"/>
        <end position="304"/>
    </location>
</feature>
<dbReference type="SMART" id="SM00342">
    <property type="entry name" value="HTH_ARAC"/>
    <property type="match status" value="1"/>
</dbReference>
<dbReference type="Pfam" id="PF01965">
    <property type="entry name" value="DJ-1_PfpI"/>
    <property type="match status" value="1"/>
</dbReference>
<dbReference type="RefSeq" id="WP_073380064.1">
    <property type="nucleotide sequence ID" value="NZ_FQZK01000008.1"/>
</dbReference>
<name>A0A1M6L5D5_9ACTN</name>
<keyword evidence="6" id="KW-1185">Reference proteome</keyword>
<dbReference type="AlphaFoldDB" id="A0A1M6L5D5"/>
<dbReference type="InterPro" id="IPR018060">
    <property type="entry name" value="HTH_AraC"/>
</dbReference>
<dbReference type="STRING" id="758803.SAMN05421803_10882"/>
<dbReference type="InterPro" id="IPR052158">
    <property type="entry name" value="INH-QAR"/>
</dbReference>
<organism evidence="5 6">
    <name type="scientific">Nocardiopsis flavescens</name>
    <dbReference type="NCBI Taxonomy" id="758803"/>
    <lineage>
        <taxon>Bacteria</taxon>
        <taxon>Bacillati</taxon>
        <taxon>Actinomycetota</taxon>
        <taxon>Actinomycetes</taxon>
        <taxon>Streptosporangiales</taxon>
        <taxon>Nocardiopsidaceae</taxon>
        <taxon>Nocardiopsis</taxon>
    </lineage>
</organism>
<accession>A0A1M6L5D5</accession>
<evidence type="ECO:0000313" key="6">
    <source>
        <dbReference type="Proteomes" id="UP000184452"/>
    </source>
</evidence>
<dbReference type="Gene3D" id="3.40.50.880">
    <property type="match status" value="1"/>
</dbReference>
<evidence type="ECO:0000256" key="1">
    <source>
        <dbReference type="ARBA" id="ARBA00023015"/>
    </source>
</evidence>
<dbReference type="InterPro" id="IPR009057">
    <property type="entry name" value="Homeodomain-like_sf"/>
</dbReference>
<dbReference type="GO" id="GO:0043565">
    <property type="term" value="F:sequence-specific DNA binding"/>
    <property type="evidence" value="ECO:0007669"/>
    <property type="project" value="InterPro"/>
</dbReference>
<proteinExistence type="predicted"/>
<evidence type="ECO:0000256" key="2">
    <source>
        <dbReference type="ARBA" id="ARBA00023125"/>
    </source>
</evidence>
<evidence type="ECO:0000256" key="3">
    <source>
        <dbReference type="ARBA" id="ARBA00023163"/>
    </source>
</evidence>
<dbReference type="SUPFAM" id="SSF52317">
    <property type="entry name" value="Class I glutamine amidotransferase-like"/>
    <property type="match status" value="1"/>
</dbReference>
<evidence type="ECO:0000313" key="5">
    <source>
        <dbReference type="EMBL" id="SHJ66406.1"/>
    </source>
</evidence>
<dbReference type="Gene3D" id="1.10.10.60">
    <property type="entry name" value="Homeodomain-like"/>
    <property type="match status" value="1"/>
</dbReference>
<dbReference type="InterPro" id="IPR002818">
    <property type="entry name" value="DJ-1/PfpI"/>
</dbReference>
<gene>
    <name evidence="5" type="ORF">SAMN05421803_10882</name>
</gene>
<dbReference type="EMBL" id="FQZK01000008">
    <property type="protein sequence ID" value="SHJ66406.1"/>
    <property type="molecule type" value="Genomic_DNA"/>
</dbReference>
<dbReference type="Pfam" id="PF12833">
    <property type="entry name" value="HTH_18"/>
    <property type="match status" value="1"/>
</dbReference>
<dbReference type="PROSITE" id="PS01124">
    <property type="entry name" value="HTH_ARAC_FAMILY_2"/>
    <property type="match status" value="1"/>
</dbReference>
<protein>
    <submittedName>
        <fullName evidence="5">Transcriptional regulator GlxA family, contains an amidase domain and an AraC-type DNA-binding HTH domain</fullName>
    </submittedName>
</protein>
<dbReference type="InterPro" id="IPR018062">
    <property type="entry name" value="HTH_AraC-typ_CS"/>
</dbReference>
<keyword evidence="1" id="KW-0805">Transcription regulation</keyword>
<dbReference type="SUPFAM" id="SSF46689">
    <property type="entry name" value="Homeodomain-like"/>
    <property type="match status" value="2"/>
</dbReference>
<dbReference type="GO" id="GO:0003700">
    <property type="term" value="F:DNA-binding transcription factor activity"/>
    <property type="evidence" value="ECO:0007669"/>
    <property type="project" value="InterPro"/>
</dbReference>
<dbReference type="Proteomes" id="UP000184452">
    <property type="component" value="Unassembled WGS sequence"/>
</dbReference>
<dbReference type="InterPro" id="IPR029062">
    <property type="entry name" value="Class_I_gatase-like"/>
</dbReference>
<dbReference type="PROSITE" id="PS00041">
    <property type="entry name" value="HTH_ARAC_FAMILY_1"/>
    <property type="match status" value="1"/>
</dbReference>
<reference evidence="5 6" key="1">
    <citation type="submission" date="2016-11" db="EMBL/GenBank/DDBJ databases">
        <authorList>
            <person name="Jaros S."/>
            <person name="Januszkiewicz K."/>
            <person name="Wedrychowicz H."/>
        </authorList>
    </citation>
    <scope>NUCLEOTIDE SEQUENCE [LARGE SCALE GENOMIC DNA]</scope>
    <source>
        <strain evidence="5 6">CGMCC 4.5723</strain>
    </source>
</reference>